<dbReference type="RefSeq" id="WP_006939408.1">
    <property type="nucleotide sequence ID" value="NZ_AAUW01000025.1"/>
</dbReference>
<reference evidence="1 2" key="1">
    <citation type="submission" date="2006-05" db="EMBL/GenBank/DDBJ databases">
        <authorList>
            <person name="King G."/>
            <person name="Ferriera S."/>
            <person name="Johnson J."/>
            <person name="Kravitz S."/>
            <person name="Beeson K."/>
            <person name="Sutton G."/>
            <person name="Rogers Y.-H."/>
            <person name="Friedman R."/>
            <person name="Frazier M."/>
            <person name="Venter J.C."/>
        </authorList>
    </citation>
    <scope>NUCLEOTIDE SEQUENCE [LARGE SCALE GENOMIC DNA]</scope>
    <source>
        <strain evidence="2">ATCC 25650 / DSM 13394 / JCM 20685 / NBRC 16684 / NCIMB 2208 / IAM 12614 / B1</strain>
    </source>
</reference>
<dbReference type="EMBL" id="AAUW01000025">
    <property type="protein sequence ID" value="EAV40936.1"/>
    <property type="molecule type" value="Genomic_DNA"/>
</dbReference>
<dbReference type="Proteomes" id="UP000004848">
    <property type="component" value="Unassembled WGS sequence"/>
</dbReference>
<name>A0P280_ROSAI</name>
<comment type="caution">
    <text evidence="1">The sequence shown here is derived from an EMBL/GenBank/DDBJ whole genome shotgun (WGS) entry which is preliminary data.</text>
</comment>
<dbReference type="InterPro" id="IPR025562">
    <property type="entry name" value="Tae4"/>
</dbReference>
<gene>
    <name evidence="1" type="ORF">SIAM614_08584</name>
</gene>
<dbReference type="Gene3D" id="3.90.1720.80">
    <property type="match status" value="1"/>
</dbReference>
<sequence length="105" mass="11461">MSICLIGAGFHLSGYKQGPLCKHGHARGAQSLGHYIWSQVHRPTIVPGGANAKVKVSNKSGVVFFKDIAGFRNGIGDHIDLWDGKASKTGEYFEDCTEIWFWPAS</sequence>
<organism evidence="1 2">
    <name type="scientific">Roseibium aggregatum (strain ATCC 25650 / DSM 13394 / JCM 20685 / NBRC 16684 / NCIMB 2208 / IAM 12614 / B1)</name>
    <name type="common">Stappia aggregata</name>
    <dbReference type="NCBI Taxonomy" id="384765"/>
    <lineage>
        <taxon>Bacteria</taxon>
        <taxon>Pseudomonadati</taxon>
        <taxon>Pseudomonadota</taxon>
        <taxon>Alphaproteobacteria</taxon>
        <taxon>Hyphomicrobiales</taxon>
        <taxon>Stappiaceae</taxon>
        <taxon>Roseibium</taxon>
    </lineage>
</organism>
<protein>
    <recommendedName>
        <fullName evidence="3">Type VI secretion system (T6SS), amidase effector protein 4</fullName>
    </recommendedName>
</protein>
<dbReference type="Pfam" id="PF14113">
    <property type="entry name" value="Tae4"/>
    <property type="match status" value="1"/>
</dbReference>
<dbReference type="AlphaFoldDB" id="A0P280"/>
<evidence type="ECO:0008006" key="3">
    <source>
        <dbReference type="Google" id="ProtNLM"/>
    </source>
</evidence>
<proteinExistence type="predicted"/>
<accession>A0P280</accession>
<evidence type="ECO:0000313" key="1">
    <source>
        <dbReference type="EMBL" id="EAV40936.1"/>
    </source>
</evidence>
<dbReference type="GeneID" id="96991049"/>
<evidence type="ECO:0000313" key="2">
    <source>
        <dbReference type="Proteomes" id="UP000004848"/>
    </source>
</evidence>